<feature type="transmembrane region" description="Helical" evidence="9">
    <location>
        <begin position="81"/>
        <end position="97"/>
    </location>
</feature>
<dbReference type="PRINTS" id="PR00119">
    <property type="entry name" value="CATATPASE"/>
</dbReference>
<dbReference type="Pfam" id="PF08282">
    <property type="entry name" value="Hydrolase_3"/>
    <property type="match status" value="1"/>
</dbReference>
<name>D3RYW7_FERPA</name>
<dbReference type="GO" id="GO:0005886">
    <property type="term" value="C:plasma membrane"/>
    <property type="evidence" value="ECO:0007669"/>
    <property type="project" value="UniProtKB-SubCell"/>
</dbReference>
<dbReference type="Pfam" id="PF00689">
    <property type="entry name" value="Cation_ATPase_C"/>
    <property type="match status" value="1"/>
</dbReference>
<dbReference type="Pfam" id="PF00122">
    <property type="entry name" value="E1-E2_ATPase"/>
    <property type="match status" value="1"/>
</dbReference>
<dbReference type="SMR" id="D3RYW7"/>
<dbReference type="EMBL" id="CP001899">
    <property type="protein sequence ID" value="ADC65680.1"/>
    <property type="molecule type" value="Genomic_DNA"/>
</dbReference>
<feature type="transmembrane region" description="Helical" evidence="9">
    <location>
        <begin position="766"/>
        <end position="792"/>
    </location>
</feature>
<keyword evidence="2" id="KW-1003">Cell membrane</keyword>
<evidence type="ECO:0000256" key="9">
    <source>
        <dbReference type="SAM" id="Phobius"/>
    </source>
</evidence>
<keyword evidence="4" id="KW-0547">Nucleotide-binding</keyword>
<dbReference type="InterPro" id="IPR008250">
    <property type="entry name" value="ATPase_P-typ_transduc_dom_A_sf"/>
</dbReference>
<feature type="domain" description="Cation-transporting P-type ATPase N-terminal" evidence="10">
    <location>
        <begin position="5"/>
        <end position="77"/>
    </location>
</feature>
<dbReference type="InterPro" id="IPR059000">
    <property type="entry name" value="ATPase_P-type_domA"/>
</dbReference>
<dbReference type="Gene3D" id="3.40.1110.10">
    <property type="entry name" value="Calcium-transporting ATPase, cytoplasmic domain N"/>
    <property type="match status" value="1"/>
</dbReference>
<dbReference type="Pfam" id="PF00690">
    <property type="entry name" value="Cation_ATPase_N"/>
    <property type="match status" value="1"/>
</dbReference>
<dbReference type="PRINTS" id="PR00120">
    <property type="entry name" value="HATPASE"/>
</dbReference>
<evidence type="ECO:0000259" key="10">
    <source>
        <dbReference type="SMART" id="SM00831"/>
    </source>
</evidence>
<evidence type="ECO:0000256" key="6">
    <source>
        <dbReference type="ARBA" id="ARBA00022967"/>
    </source>
</evidence>
<dbReference type="STRING" id="589924.Ferp_1529"/>
<evidence type="ECO:0000256" key="4">
    <source>
        <dbReference type="ARBA" id="ARBA00022741"/>
    </source>
</evidence>
<dbReference type="Gene3D" id="2.70.150.10">
    <property type="entry name" value="Calcium-transporting ATPase, cytoplasmic transduction domain A"/>
    <property type="match status" value="1"/>
</dbReference>
<dbReference type="PANTHER" id="PTHR43294:SF21">
    <property type="entry name" value="CATION TRANSPORTING ATPASE"/>
    <property type="match status" value="1"/>
</dbReference>
<reference evidence="11 12" key="2">
    <citation type="journal article" date="2011" name="Stand. Genomic Sci.">
        <title>Complete genome sequence of Ferroglobus placidus AEDII12DO.</title>
        <authorList>
            <person name="Anderson I."/>
            <person name="Risso C."/>
            <person name="Holmes D."/>
            <person name="Lucas S."/>
            <person name="Copeland A."/>
            <person name="Lapidus A."/>
            <person name="Cheng J.F."/>
            <person name="Bruce D."/>
            <person name="Goodwin L."/>
            <person name="Pitluck S."/>
            <person name="Saunders E."/>
            <person name="Brettin T."/>
            <person name="Detter J.C."/>
            <person name="Han C."/>
            <person name="Tapia R."/>
            <person name="Larimer F."/>
            <person name="Land M."/>
            <person name="Hauser L."/>
            <person name="Woyke T."/>
            <person name="Lovley D."/>
            <person name="Kyrpides N."/>
            <person name="Ivanova N."/>
        </authorList>
    </citation>
    <scope>NUCLEOTIDE SEQUENCE [LARGE SCALE GENOMIC DNA]</scope>
    <source>
        <strain evidence="12">DSM 10642 / AEDII12DO</strain>
    </source>
</reference>
<evidence type="ECO:0000256" key="5">
    <source>
        <dbReference type="ARBA" id="ARBA00022840"/>
    </source>
</evidence>
<dbReference type="InterPro" id="IPR023214">
    <property type="entry name" value="HAD_sf"/>
</dbReference>
<evidence type="ECO:0000256" key="3">
    <source>
        <dbReference type="ARBA" id="ARBA00022692"/>
    </source>
</evidence>
<feature type="transmembrane region" description="Helical" evidence="9">
    <location>
        <begin position="737"/>
        <end position="754"/>
    </location>
</feature>
<dbReference type="GO" id="GO:0016887">
    <property type="term" value="F:ATP hydrolysis activity"/>
    <property type="evidence" value="ECO:0007669"/>
    <property type="project" value="InterPro"/>
</dbReference>
<dbReference type="InterPro" id="IPR023298">
    <property type="entry name" value="ATPase_P-typ_TM_dom_sf"/>
</dbReference>
<dbReference type="InterPro" id="IPR044492">
    <property type="entry name" value="P_typ_ATPase_HD_dom"/>
</dbReference>
<proteinExistence type="predicted"/>
<dbReference type="InterPro" id="IPR050510">
    <property type="entry name" value="Cation_transp_ATPase_P-type"/>
</dbReference>
<dbReference type="eggNOG" id="arCOG01578">
    <property type="taxonomic scope" value="Archaea"/>
</dbReference>
<reference evidence="12" key="1">
    <citation type="submission" date="2010-02" db="EMBL/GenBank/DDBJ databases">
        <title>Complete sequence of Ferroglobus placidus DSM 10642.</title>
        <authorList>
            <consortium name="US DOE Joint Genome Institute"/>
            <person name="Lucas S."/>
            <person name="Copeland A."/>
            <person name="Lapidus A."/>
            <person name="Cheng J.-F."/>
            <person name="Bruce D."/>
            <person name="Goodwin L."/>
            <person name="Pitluck S."/>
            <person name="Saunders E."/>
            <person name="Brettin T."/>
            <person name="Detter J.C."/>
            <person name="Han C."/>
            <person name="Tapia R."/>
            <person name="Larimer F."/>
            <person name="Land M."/>
            <person name="Hauser L."/>
            <person name="Kyrpides N."/>
            <person name="Ivanova N."/>
            <person name="Holmes D."/>
            <person name="Lovley D."/>
            <person name="Kyrpides N."/>
            <person name="Anderson I.J."/>
            <person name="Woyke T."/>
        </authorList>
    </citation>
    <scope>NUCLEOTIDE SEQUENCE [LARGE SCALE GENOMIC DNA]</scope>
    <source>
        <strain evidence="12">DSM 10642 / AEDII12DO</strain>
    </source>
</reference>
<feature type="transmembrane region" description="Helical" evidence="9">
    <location>
        <begin position="271"/>
        <end position="298"/>
    </location>
</feature>
<dbReference type="SUPFAM" id="SSF56784">
    <property type="entry name" value="HAD-like"/>
    <property type="match status" value="1"/>
</dbReference>
<dbReference type="SFLD" id="SFLDS00003">
    <property type="entry name" value="Haloacid_Dehalogenase"/>
    <property type="match status" value="1"/>
</dbReference>
<evidence type="ECO:0000256" key="7">
    <source>
        <dbReference type="ARBA" id="ARBA00022989"/>
    </source>
</evidence>
<keyword evidence="7 9" id="KW-1133">Transmembrane helix</keyword>
<feature type="transmembrane region" description="Helical" evidence="9">
    <location>
        <begin position="711"/>
        <end position="731"/>
    </location>
</feature>
<dbReference type="Gene3D" id="3.40.50.1000">
    <property type="entry name" value="HAD superfamily/HAD-like"/>
    <property type="match status" value="1"/>
</dbReference>
<dbReference type="InterPro" id="IPR001757">
    <property type="entry name" value="P_typ_ATPase"/>
</dbReference>
<dbReference type="NCBIfam" id="TIGR01494">
    <property type="entry name" value="ATPase_P-type"/>
    <property type="match status" value="3"/>
</dbReference>
<keyword evidence="6" id="KW-1278">Translocase</keyword>
<dbReference type="PaxDb" id="589924-Ferp_1529"/>
<dbReference type="InterPro" id="IPR018303">
    <property type="entry name" value="ATPase_P-typ_P_site"/>
</dbReference>
<organism evidence="11 12">
    <name type="scientific">Ferroglobus placidus (strain DSM 10642 / AEDII12DO)</name>
    <dbReference type="NCBI Taxonomy" id="589924"/>
    <lineage>
        <taxon>Archaea</taxon>
        <taxon>Methanobacteriati</taxon>
        <taxon>Methanobacteriota</taxon>
        <taxon>Archaeoglobi</taxon>
        <taxon>Archaeoglobales</taxon>
        <taxon>Archaeoglobaceae</taxon>
        <taxon>Ferroglobus</taxon>
    </lineage>
</organism>
<dbReference type="SUPFAM" id="SSF81665">
    <property type="entry name" value="Calcium ATPase, transmembrane domain M"/>
    <property type="match status" value="1"/>
</dbReference>
<dbReference type="SFLD" id="SFLDF00027">
    <property type="entry name" value="p-type_atpase"/>
    <property type="match status" value="1"/>
</dbReference>
<sequence>MKTQSYWSLSPEEVLKLLKTSKTGLSDEEVRKRLEKFGKNTIKLKKVRAHVIFLRQFTDSIMLVLVFSSVILYLMNNLLESAVVALIIFASALLGFLQEWKAEKIIESLQRLMTYKVKVKRSGKIKVVDSSEIVPGDVIILEPGMRVPADARVIEAKELFINEAVLTGESEAVEKTVDTVKENAILPERKNMVYAGTIVVSGNGLAVVVDTGEKTEIGRISKLVKKEERIQTPLIAKMKRMGKRLSVAILAVSLLNFLVGMIRGYDPLYTLLASISLAVAAIPEALPALVTVSLALGVKEMAARNVLIRKLPAVETLGSVTVICTDKTGTITQNKMKVVRITTRSGSYSAEELNNLSEDLKLILTAGYVCNKATYQVKDGKIFFHGDPTDIALLEVALKNGITPDYETIDEIPFDSRRKFMAVLSEVNGKKYIFVKGAPEVISKMCNVEISTAEICASMGARVIAFAYKDVEEFGGFDFEDMKFLGYVCLMDPLREDSRQSILACKEAGIRVVMITGDHPLTAKAIARAAGIEGEVIDGSELEKMDVKKAIKKYNVFARVSPEQKLEIVKALQEEGEIVAVTGDGVNDAPALKRADIGIAMGEGEDVAKEASDMILLDNAFSSIVKAVEVGRDVFRKIQRILCWILPTNGGQAGIVLTAFALGIPLPMKPLHILWVNTVTAALLGTMIVFDKPEKGLLRLKPSKGELLNKVLAFRILYISLISILLAYLLYFKTGKMSAAMNTVIAVGMWYLLTPHPDKSFFNVNLNPFAFLGIFSTLVLQILVTNFASSILLEPLEISEWIAVLLLASIVFWIVELEKLIRRA</sequence>
<dbReference type="InterPro" id="IPR036412">
    <property type="entry name" value="HAD-like_sf"/>
</dbReference>
<evidence type="ECO:0000256" key="2">
    <source>
        <dbReference type="ARBA" id="ARBA00022475"/>
    </source>
</evidence>
<keyword evidence="12" id="KW-1185">Reference proteome</keyword>
<evidence type="ECO:0000313" key="12">
    <source>
        <dbReference type="Proteomes" id="UP000002613"/>
    </source>
</evidence>
<gene>
    <name evidence="11" type="ordered locus">Ferp_1529</name>
</gene>
<dbReference type="HOGENOM" id="CLU_002360_3_0_2"/>
<dbReference type="GeneID" id="8779049"/>
<dbReference type="Proteomes" id="UP000002613">
    <property type="component" value="Chromosome"/>
</dbReference>
<feature type="transmembrane region" description="Helical" evidence="9">
    <location>
        <begin position="641"/>
        <end position="666"/>
    </location>
</feature>
<dbReference type="Gene3D" id="1.20.1110.10">
    <property type="entry name" value="Calcium-transporting ATPase, transmembrane domain"/>
    <property type="match status" value="1"/>
</dbReference>
<feature type="transmembrane region" description="Helical" evidence="9">
    <location>
        <begin position="245"/>
        <end position="265"/>
    </location>
</feature>
<evidence type="ECO:0000313" key="11">
    <source>
        <dbReference type="EMBL" id="ADC65680.1"/>
    </source>
</evidence>
<dbReference type="SUPFAM" id="SSF81653">
    <property type="entry name" value="Calcium ATPase, transduction domain A"/>
    <property type="match status" value="1"/>
</dbReference>
<dbReference type="KEGG" id="fpl:Ferp_1529"/>
<dbReference type="SFLD" id="SFLDG00002">
    <property type="entry name" value="C1.7:_P-type_atpase_like"/>
    <property type="match status" value="1"/>
</dbReference>
<dbReference type="GO" id="GO:0005524">
    <property type="term" value="F:ATP binding"/>
    <property type="evidence" value="ECO:0007669"/>
    <property type="project" value="UniProtKB-KW"/>
</dbReference>
<keyword evidence="3 9" id="KW-0812">Transmembrane</keyword>
<dbReference type="PANTHER" id="PTHR43294">
    <property type="entry name" value="SODIUM/POTASSIUM-TRANSPORTING ATPASE SUBUNIT ALPHA"/>
    <property type="match status" value="1"/>
</dbReference>
<keyword evidence="5" id="KW-0067">ATP-binding</keyword>
<dbReference type="InterPro" id="IPR004014">
    <property type="entry name" value="ATPase_P-typ_cation-transptr_N"/>
</dbReference>
<keyword evidence="8 9" id="KW-0472">Membrane</keyword>
<dbReference type="OrthoDB" id="8588at2157"/>
<dbReference type="AlphaFoldDB" id="D3RYW7"/>
<evidence type="ECO:0000256" key="8">
    <source>
        <dbReference type="ARBA" id="ARBA00023136"/>
    </source>
</evidence>
<dbReference type="InterPro" id="IPR023299">
    <property type="entry name" value="ATPase_P-typ_cyto_dom_N"/>
</dbReference>
<evidence type="ECO:0000256" key="1">
    <source>
        <dbReference type="ARBA" id="ARBA00004651"/>
    </source>
</evidence>
<dbReference type="PROSITE" id="PS00154">
    <property type="entry name" value="ATPASE_E1_E2"/>
    <property type="match status" value="1"/>
</dbReference>
<protein>
    <submittedName>
        <fullName evidence="11">ATPase, P-type (Transporting), HAD superfamily, subfamily IC</fullName>
    </submittedName>
</protein>
<dbReference type="SMART" id="SM00831">
    <property type="entry name" value="Cation_ATPase_N"/>
    <property type="match status" value="1"/>
</dbReference>
<dbReference type="Pfam" id="PF13246">
    <property type="entry name" value="Cation_ATPase"/>
    <property type="match status" value="1"/>
</dbReference>
<comment type="subcellular location">
    <subcellularLocation>
        <location evidence="1">Cell membrane</location>
        <topology evidence="1">Multi-pass membrane protein</topology>
    </subcellularLocation>
</comment>
<accession>D3RYW7</accession>
<feature type="transmembrane region" description="Helical" evidence="9">
    <location>
        <begin position="672"/>
        <end position="690"/>
    </location>
</feature>
<feature type="transmembrane region" description="Helical" evidence="9">
    <location>
        <begin position="798"/>
        <end position="815"/>
    </location>
</feature>
<feature type="transmembrane region" description="Helical" evidence="9">
    <location>
        <begin position="52"/>
        <end position="75"/>
    </location>
</feature>
<dbReference type="InterPro" id="IPR006068">
    <property type="entry name" value="ATPase_P-typ_cation-transptr_C"/>
</dbReference>
<dbReference type="RefSeq" id="WP_012966020.1">
    <property type="nucleotide sequence ID" value="NC_013849.1"/>
</dbReference>